<evidence type="ECO:0000313" key="2">
    <source>
        <dbReference type="EMBL" id="QKD03291.1"/>
    </source>
</evidence>
<feature type="transmembrane region" description="Helical" evidence="1">
    <location>
        <begin position="47"/>
        <end position="66"/>
    </location>
</feature>
<keyword evidence="1" id="KW-0472">Membrane</keyword>
<organism evidence="2 3">
    <name type="scientific">Mesorhizobium loti R88b</name>
    <dbReference type="NCBI Taxonomy" id="935548"/>
    <lineage>
        <taxon>Bacteria</taxon>
        <taxon>Pseudomonadati</taxon>
        <taxon>Pseudomonadota</taxon>
        <taxon>Alphaproteobacteria</taxon>
        <taxon>Hyphomicrobiales</taxon>
        <taxon>Phyllobacteriaceae</taxon>
        <taxon>Mesorhizobium</taxon>
    </lineage>
</organism>
<keyword evidence="1" id="KW-1133">Transmembrane helix</keyword>
<name>A0A6M7WWD0_RHILI</name>
<dbReference type="RefSeq" id="WP_027029562.1">
    <property type="nucleotide sequence ID" value="NZ_CP033367.1"/>
</dbReference>
<reference evidence="2 3" key="1">
    <citation type="submission" date="2018-10" db="EMBL/GenBank/DDBJ databases">
        <authorList>
            <person name="Perry B.J."/>
            <person name="Sullivan J.T."/>
            <person name="Murphy R.J.T."/>
            <person name="Ramsay J.P."/>
            <person name="Ronson C.W."/>
        </authorList>
    </citation>
    <scope>NUCLEOTIDE SEQUENCE [LARGE SCALE GENOMIC DNA]</scope>
    <source>
        <strain evidence="2 3">R88b</strain>
    </source>
</reference>
<feature type="transmembrane region" description="Helical" evidence="1">
    <location>
        <begin position="6"/>
        <end position="26"/>
    </location>
</feature>
<evidence type="ECO:0000313" key="3">
    <source>
        <dbReference type="Proteomes" id="UP000503017"/>
    </source>
</evidence>
<accession>A0A6M7WWD0</accession>
<evidence type="ECO:0000256" key="1">
    <source>
        <dbReference type="SAM" id="Phobius"/>
    </source>
</evidence>
<gene>
    <name evidence="2" type="ORF">EB235_18750</name>
</gene>
<protein>
    <submittedName>
        <fullName evidence="2">Uncharacterized protein</fullName>
    </submittedName>
</protein>
<dbReference type="EMBL" id="CP033367">
    <property type="protein sequence ID" value="QKD03291.1"/>
    <property type="molecule type" value="Genomic_DNA"/>
</dbReference>
<dbReference type="Proteomes" id="UP000503017">
    <property type="component" value="Chromosome"/>
</dbReference>
<sequence>MSNLSIGLLGAAVGLLIALFEYLVLLPRILKQISAEAVKPITFVFRVVTPILFGCAGYFVAINLYGSGQ</sequence>
<dbReference type="AlphaFoldDB" id="A0A6M7WWD0"/>
<proteinExistence type="predicted"/>
<keyword evidence="1" id="KW-0812">Transmembrane</keyword>